<dbReference type="Gene3D" id="3.40.50.20">
    <property type="match status" value="1"/>
</dbReference>
<dbReference type="PROSITE" id="PS50975">
    <property type="entry name" value="ATP_GRASP"/>
    <property type="match status" value="1"/>
</dbReference>
<organism evidence="3 4">
    <name type="scientific">Hoyosella subflava (strain DSM 45089 / JCM 17490 / NBRC 109087 / DQS3-9A1)</name>
    <name type="common">Amycolicicoccus subflavus</name>
    <dbReference type="NCBI Taxonomy" id="443218"/>
    <lineage>
        <taxon>Bacteria</taxon>
        <taxon>Bacillati</taxon>
        <taxon>Actinomycetota</taxon>
        <taxon>Actinomycetes</taxon>
        <taxon>Mycobacteriales</taxon>
        <taxon>Hoyosellaceae</taxon>
        <taxon>Hoyosella</taxon>
    </lineage>
</organism>
<dbReference type="Gene3D" id="3.30.470.20">
    <property type="entry name" value="ATP-grasp fold, B domain"/>
    <property type="match status" value="1"/>
</dbReference>
<reference evidence="3 4" key="1">
    <citation type="journal article" date="2011" name="J. Bacteriol.">
        <title>Complete genome sequence of Amycolicicoccus subflavus DQS3-9A1T, an actinomycete isolated from crude oil-polluted soil.</title>
        <authorList>
            <person name="Cai M."/>
            <person name="Chen W.M."/>
            <person name="Nie Y."/>
            <person name="Chi C.Q."/>
            <person name="Wang Y.N."/>
            <person name="Tang Y.Q."/>
            <person name="Li G.Y."/>
            <person name="Wu X.L."/>
        </authorList>
    </citation>
    <scope>NUCLEOTIDE SEQUENCE [LARGE SCALE GENOMIC DNA]</scope>
    <source>
        <strain evidence="4">DSM 45089 / DQS3-9A1</strain>
    </source>
</reference>
<dbReference type="STRING" id="443218.AS9A_2925"/>
<dbReference type="eggNOG" id="COG0458">
    <property type="taxonomic scope" value="Bacteria"/>
</dbReference>
<accession>F6EK14</accession>
<evidence type="ECO:0000313" key="4">
    <source>
        <dbReference type="Proteomes" id="UP000009235"/>
    </source>
</evidence>
<gene>
    <name evidence="3" type="ordered locus">AS9A_2925</name>
</gene>
<evidence type="ECO:0000256" key="1">
    <source>
        <dbReference type="PROSITE-ProRule" id="PRU00409"/>
    </source>
</evidence>
<dbReference type="OrthoDB" id="40611at2"/>
<protein>
    <recommendedName>
        <fullName evidence="2">ATP-grasp domain-containing protein</fullName>
    </recommendedName>
</protein>
<dbReference type="KEGG" id="asd:AS9A_2925"/>
<dbReference type="HOGENOM" id="CLU_026180_0_0_11"/>
<evidence type="ECO:0000259" key="2">
    <source>
        <dbReference type="PROSITE" id="PS50975"/>
    </source>
</evidence>
<keyword evidence="4" id="KW-1185">Reference proteome</keyword>
<dbReference type="GO" id="GO:0005524">
    <property type="term" value="F:ATP binding"/>
    <property type="evidence" value="ECO:0007669"/>
    <property type="project" value="UniProtKB-UniRule"/>
</dbReference>
<dbReference type="SUPFAM" id="SSF56059">
    <property type="entry name" value="Glutathione synthetase ATP-binding domain-like"/>
    <property type="match status" value="1"/>
</dbReference>
<dbReference type="AlphaFoldDB" id="F6EK14"/>
<name>F6EK14_HOYSD</name>
<dbReference type="InterPro" id="IPR011761">
    <property type="entry name" value="ATP-grasp"/>
</dbReference>
<feature type="domain" description="ATP-grasp" evidence="2">
    <location>
        <begin position="117"/>
        <end position="299"/>
    </location>
</feature>
<keyword evidence="1" id="KW-0067">ATP-binding</keyword>
<dbReference type="Proteomes" id="UP000009235">
    <property type="component" value="Chromosome"/>
</dbReference>
<dbReference type="GO" id="GO:0046872">
    <property type="term" value="F:metal ion binding"/>
    <property type="evidence" value="ECO:0007669"/>
    <property type="project" value="InterPro"/>
</dbReference>
<keyword evidence="1" id="KW-0547">Nucleotide-binding</keyword>
<dbReference type="RefSeq" id="WP_013807721.1">
    <property type="nucleotide sequence ID" value="NC_015564.1"/>
</dbReference>
<proteinExistence type="predicted"/>
<evidence type="ECO:0000313" key="3">
    <source>
        <dbReference type="EMBL" id="AEF41372.1"/>
    </source>
</evidence>
<dbReference type="EMBL" id="CP002786">
    <property type="protein sequence ID" value="AEF41372.1"/>
    <property type="molecule type" value="Genomic_DNA"/>
</dbReference>
<sequence>MKVLVSAVRMPFSLAVIRCVGEAGHEVVATDSIPYAPGMHSHYVIADEVTVAPRDEPLRYIEEIKKIYEKHKIDLHVPTFEESFYLSRHKDELEKQVPVFVADFEPLRTLHSKQAFIELCERIGVKAPKTIIARDQDELREAAAEISEYCARPSFSRGALQLLTNTGPRAGNLLIDDCEPTAENPWLVQEYIEGEDLCSYSVAKNGKVGAHLTYEIPIKLDHAEGVRFITAEVPETLRSAQKIAAELGYSGHLSFDWKRLDDGSLCVIECNPRATNGASMMDANAMVSTIVDGAGDEPTVMPPGRIAQSDLGIVVEILTHQISWGRGLKALLKVRDLYAERGDLIPELYQFLQFGHNARIAHDKKVGMMEAMQGDTCWDGVPIP</sequence>